<accession>A0ABM5JN55</accession>
<feature type="region of interest" description="Disordered" evidence="2">
    <location>
        <begin position="669"/>
        <end position="688"/>
    </location>
</feature>
<feature type="compositionally biased region" description="Low complexity" evidence="2">
    <location>
        <begin position="623"/>
        <end position="633"/>
    </location>
</feature>
<feature type="region of interest" description="Disordered" evidence="2">
    <location>
        <begin position="694"/>
        <end position="716"/>
    </location>
</feature>
<dbReference type="RefSeq" id="XP_050499372.1">
    <property type="nucleotide sequence ID" value="XM_050643415.1"/>
</dbReference>
<evidence type="ECO:0000313" key="5">
    <source>
        <dbReference type="Proteomes" id="UP001652700"/>
    </source>
</evidence>
<feature type="region of interest" description="Disordered" evidence="2">
    <location>
        <begin position="270"/>
        <end position="296"/>
    </location>
</feature>
<feature type="compositionally biased region" description="Pro residues" evidence="2">
    <location>
        <begin position="546"/>
        <end position="558"/>
    </location>
</feature>
<dbReference type="InterPro" id="IPR008942">
    <property type="entry name" value="ENTH_VHS"/>
</dbReference>
<dbReference type="PANTHER" id="PTHR12460:SF40">
    <property type="entry name" value="REGULATION OF NUCLEAR PRE-MRNA DOMAIN-CONTAINING PROTEIN 2"/>
    <property type="match status" value="1"/>
</dbReference>
<dbReference type="InterPro" id="IPR006569">
    <property type="entry name" value="CID_dom"/>
</dbReference>
<dbReference type="Proteomes" id="UP001652700">
    <property type="component" value="Unplaced"/>
</dbReference>
<keyword evidence="1" id="KW-0175">Coiled coil</keyword>
<dbReference type="Gene3D" id="6.10.250.2560">
    <property type="match status" value="1"/>
</dbReference>
<feature type="coiled-coil region" evidence="1">
    <location>
        <begin position="215"/>
        <end position="245"/>
    </location>
</feature>
<organism evidence="4 5">
    <name type="scientific">Diabrotica virgifera virgifera</name>
    <name type="common">western corn rootworm</name>
    <dbReference type="NCBI Taxonomy" id="50390"/>
    <lineage>
        <taxon>Eukaryota</taxon>
        <taxon>Metazoa</taxon>
        <taxon>Ecdysozoa</taxon>
        <taxon>Arthropoda</taxon>
        <taxon>Hexapoda</taxon>
        <taxon>Insecta</taxon>
        <taxon>Pterygota</taxon>
        <taxon>Neoptera</taxon>
        <taxon>Endopterygota</taxon>
        <taxon>Coleoptera</taxon>
        <taxon>Polyphaga</taxon>
        <taxon>Cucujiformia</taxon>
        <taxon>Chrysomeloidea</taxon>
        <taxon>Chrysomelidae</taxon>
        <taxon>Galerucinae</taxon>
        <taxon>Diabroticina</taxon>
        <taxon>Diabroticites</taxon>
        <taxon>Diabrotica</taxon>
    </lineage>
</organism>
<dbReference type="Pfam" id="PF04818">
    <property type="entry name" value="CID"/>
    <property type="match status" value="1"/>
</dbReference>
<proteinExistence type="predicted"/>
<feature type="compositionally biased region" description="Pro residues" evidence="2">
    <location>
        <begin position="815"/>
        <end position="826"/>
    </location>
</feature>
<protein>
    <recommendedName>
        <fullName evidence="3">CID domain-containing protein</fullName>
    </recommendedName>
</protein>
<feature type="compositionally biased region" description="Basic residues" evidence="2">
    <location>
        <begin position="888"/>
        <end position="903"/>
    </location>
</feature>
<dbReference type="PANTHER" id="PTHR12460">
    <property type="entry name" value="CYCLIN-DEPENDENT KINASE INHIBITOR-RELATED PROTEIN"/>
    <property type="match status" value="1"/>
</dbReference>
<feature type="region of interest" description="Disordered" evidence="2">
    <location>
        <begin position="612"/>
        <end position="633"/>
    </location>
</feature>
<feature type="compositionally biased region" description="Pro residues" evidence="2">
    <location>
        <begin position="499"/>
        <end position="526"/>
    </location>
</feature>
<evidence type="ECO:0000259" key="3">
    <source>
        <dbReference type="PROSITE" id="PS51391"/>
    </source>
</evidence>
<evidence type="ECO:0000256" key="1">
    <source>
        <dbReference type="SAM" id="Coils"/>
    </source>
</evidence>
<dbReference type="Gene3D" id="1.25.40.90">
    <property type="match status" value="1"/>
</dbReference>
<reference evidence="4" key="1">
    <citation type="submission" date="2025-05" db="UniProtKB">
        <authorList>
            <consortium name="EnsemblMetazoa"/>
        </authorList>
    </citation>
    <scope>IDENTIFICATION</scope>
</reference>
<feature type="compositionally biased region" description="Gly residues" evidence="2">
    <location>
        <begin position="945"/>
        <end position="964"/>
    </location>
</feature>
<dbReference type="SMART" id="SM00582">
    <property type="entry name" value="RPR"/>
    <property type="match status" value="1"/>
</dbReference>
<feature type="region of interest" description="Disordered" evidence="2">
    <location>
        <begin position="814"/>
        <end position="964"/>
    </location>
</feature>
<dbReference type="CDD" id="cd16981">
    <property type="entry name" value="CID_RPRD_like"/>
    <property type="match status" value="1"/>
</dbReference>
<dbReference type="PROSITE" id="PS51391">
    <property type="entry name" value="CID"/>
    <property type="match status" value="1"/>
</dbReference>
<name>A0ABM5JN55_DIAVI</name>
<dbReference type="SUPFAM" id="SSF48464">
    <property type="entry name" value="ENTH/VHS domain"/>
    <property type="match status" value="1"/>
</dbReference>
<dbReference type="EnsemblMetazoa" id="XM_050643415.1">
    <property type="protein sequence ID" value="XP_050499372.1"/>
    <property type="gene ID" value="LOC114345346"/>
</dbReference>
<feature type="region of interest" description="Disordered" evidence="2">
    <location>
        <begin position="489"/>
        <end position="565"/>
    </location>
</feature>
<feature type="compositionally biased region" description="Pro residues" evidence="2">
    <location>
        <begin position="675"/>
        <end position="684"/>
    </location>
</feature>
<evidence type="ECO:0000256" key="2">
    <source>
        <dbReference type="SAM" id="MobiDB-lite"/>
    </source>
</evidence>
<feature type="domain" description="CID" evidence="3">
    <location>
        <begin position="8"/>
        <end position="137"/>
    </location>
</feature>
<evidence type="ECO:0000313" key="4">
    <source>
        <dbReference type="EnsemblMetazoa" id="XP_050499372.1"/>
    </source>
</evidence>
<dbReference type="GeneID" id="114345346"/>
<feature type="compositionally biased region" description="Pro residues" evidence="2">
    <location>
        <begin position="870"/>
        <end position="880"/>
    </location>
</feature>
<sequence length="964" mass="107538">MGTQTISEGDFDILQFEKQLTTLKDSQEAINNCCQWCLQYKNYHKKIVNAWLNVLKRVKVEQRLNLFYLANDVIQYSKRKNYDFVESWGIALQKATTMVRDDKVKHKILRIFKIWEQRGVYNNEFISDLCGLINVVPSAPKNDEPHEFQPSYVIGRIKTCARLEKDTDTKLKILKEHNPKIQLDDGLLASLKDRANVDDVERELEVYIAHINDYMQALRSEVKQRENLISILKQAETQLEADRKDVKVVANAYKMFGLRVKTFQRKLEEHKQTLSSPIPSPDINAPSPSPDSDLDLPEEAADEVINTIKKAPLADYNPKAELQFSAGYYTPNKTTDSSSADLSNVSNSFLSTNGFASFMGSESFNLETFSSTLFSNVSSFNNTNDSSLETSFTPPISDDFKAPNTQVPPPLIEPTTPQPSYGYDTNTIPLLPPPMPPFSKAELEFGNNGSYGSATTESNNAYVTDSTFANPSYQTSNITYQSEDNFREDMFEPPVGANPYPPSEANPYPPSEANPYPPSEVNPYPPSEEYNPEEDLSTWEPEAAWNPPPPTTDTPESPPMFEKQGYTNPIEYHENLRNSRALDVDHRIIPGISNDMDDSQSSLGTKDVDHRNLISLTGSPGHSSSQNSLSNSIWNSQSDQDYRINRIQTLPPDDSANVSGDQDYRFGFNIDQLKLPPPPPPPPKFQEQQIPPLLLDRDAPSPPLSPDNVDMDLSDDENYRVKSDNLKVIIDGSENDDQSFLLEPPPPLPELPDDETNNFLDDLTHGDDLNEFGNISDNLEDSLSNNSMSVPPPLMMNFNELVAPPIIPASLNTSLPPPPPLHPPPMMMGQPGPLAPPPNPWLSDDDLDNSQNNQDLSGGEDWGSDDNWMGPPPPQMPPPYMKNQGFRGRGHNNRGNFVKRGRGRGGGQGFNNFNSDQNFGGGNFRGNSRGRSRGGNRGNNRGFFPRGGGGNFRGDFRGGFRGGF</sequence>
<keyword evidence="5" id="KW-1185">Reference proteome</keyword>